<comment type="caution">
    <text evidence="2">The sequence shown here is derived from an EMBL/GenBank/DDBJ whole genome shotgun (WGS) entry which is preliminary data.</text>
</comment>
<feature type="region of interest" description="Disordered" evidence="1">
    <location>
        <begin position="1"/>
        <end position="23"/>
    </location>
</feature>
<name>A0A0F9U281_9ZZZZ</name>
<dbReference type="EMBL" id="LAZR01000215">
    <property type="protein sequence ID" value="KKN81402.1"/>
    <property type="molecule type" value="Genomic_DNA"/>
</dbReference>
<sequence length="172" mass="19651">MSMRTTKKKSLGKSKKQKSLGKPLGATLVNWPEALARRRRGITDPVQRQDVAVAHRKLLAEFDDWKRTIQRIIQTESELDLKDDDSYSFVLPPQMVRICYEAMLKQYMNAKRCERNQAVKELRDKLEADHALGEVRAAADAEAEKEPEPEGEPRARFVPAYLDKDGKEKGNA</sequence>
<proteinExistence type="predicted"/>
<feature type="region of interest" description="Disordered" evidence="1">
    <location>
        <begin position="133"/>
        <end position="172"/>
    </location>
</feature>
<dbReference type="AlphaFoldDB" id="A0A0F9U281"/>
<organism evidence="2">
    <name type="scientific">marine sediment metagenome</name>
    <dbReference type="NCBI Taxonomy" id="412755"/>
    <lineage>
        <taxon>unclassified sequences</taxon>
        <taxon>metagenomes</taxon>
        <taxon>ecological metagenomes</taxon>
    </lineage>
</organism>
<feature type="compositionally biased region" description="Basic and acidic residues" evidence="1">
    <location>
        <begin position="162"/>
        <end position="172"/>
    </location>
</feature>
<protein>
    <submittedName>
        <fullName evidence="2">Uncharacterized protein</fullName>
    </submittedName>
</protein>
<feature type="compositionally biased region" description="Basic and acidic residues" evidence="1">
    <location>
        <begin position="133"/>
        <end position="155"/>
    </location>
</feature>
<reference evidence="2" key="1">
    <citation type="journal article" date="2015" name="Nature">
        <title>Complex archaea that bridge the gap between prokaryotes and eukaryotes.</title>
        <authorList>
            <person name="Spang A."/>
            <person name="Saw J.H."/>
            <person name="Jorgensen S.L."/>
            <person name="Zaremba-Niedzwiedzka K."/>
            <person name="Martijn J."/>
            <person name="Lind A.E."/>
            <person name="van Eijk R."/>
            <person name="Schleper C."/>
            <person name="Guy L."/>
            <person name="Ettema T.J."/>
        </authorList>
    </citation>
    <scope>NUCLEOTIDE SEQUENCE</scope>
</reference>
<accession>A0A0F9U281</accession>
<gene>
    <name evidence="2" type="ORF">LCGC14_0320150</name>
</gene>
<evidence type="ECO:0000313" key="2">
    <source>
        <dbReference type="EMBL" id="KKN81402.1"/>
    </source>
</evidence>
<evidence type="ECO:0000256" key="1">
    <source>
        <dbReference type="SAM" id="MobiDB-lite"/>
    </source>
</evidence>
<feature type="compositionally biased region" description="Basic residues" evidence="1">
    <location>
        <begin position="1"/>
        <end position="19"/>
    </location>
</feature>